<evidence type="ECO:0000256" key="7">
    <source>
        <dbReference type="ARBA" id="ARBA00022844"/>
    </source>
</evidence>
<keyword evidence="15" id="KW-1185">Reference proteome</keyword>
<evidence type="ECO:0000256" key="4">
    <source>
        <dbReference type="ARBA" id="ARBA00018091"/>
    </source>
</evidence>
<keyword evidence="7" id="KW-0946">Virion</keyword>
<evidence type="ECO:0000256" key="3">
    <source>
        <dbReference type="ARBA" id="ARBA00007202"/>
    </source>
</evidence>
<organism evidence="13">
    <name type="scientific">Soybean carlavirus 1</name>
    <dbReference type="NCBI Taxonomy" id="2796532"/>
    <lineage>
        <taxon>Viruses</taxon>
        <taxon>Riboviria</taxon>
        <taxon>Orthornavirae</taxon>
        <taxon>Kitrinoviricota</taxon>
        <taxon>Alsuviricetes</taxon>
        <taxon>Tymovirales</taxon>
        <taxon>Betaflexiviridae</taxon>
        <taxon>Quinvirinae</taxon>
        <taxon>Carlavirus</taxon>
        <taxon>Carlavirus uniglycinis</taxon>
        <taxon>Carlavirus SCV1</taxon>
    </lineage>
</organism>
<proteinExistence type="inferred from homology"/>
<dbReference type="InterPro" id="IPR013569">
    <property type="entry name" value="Carlavirus_coat_N"/>
</dbReference>
<dbReference type="KEGG" id="vg:80539573"/>
<dbReference type="Pfam" id="PF00286">
    <property type="entry name" value="Flexi_CP"/>
    <property type="match status" value="1"/>
</dbReference>
<dbReference type="GO" id="GO:0005198">
    <property type="term" value="F:structural molecule activity"/>
    <property type="evidence" value="ECO:0007669"/>
    <property type="project" value="InterPro"/>
</dbReference>
<dbReference type="PRINTS" id="PR00232">
    <property type="entry name" value="POTXCARLCOAT"/>
</dbReference>
<keyword evidence="5" id="KW-1139">Helical capsid protein</keyword>
<evidence type="ECO:0000313" key="15">
    <source>
        <dbReference type="Proteomes" id="UP000830131"/>
    </source>
</evidence>
<comment type="similarity">
    <text evidence="3">Belongs to the potexviruses coat protein family.</text>
</comment>
<keyword evidence="8" id="KW-0687">Ribonucleoprotein</keyword>
<name>A0A7T8G209_9VIRU</name>
<comment type="subcellular location">
    <subcellularLocation>
        <location evidence="2">Virion</location>
    </subcellularLocation>
</comment>
<feature type="domain" description="Potexviruses and carlaviruses coat protein" evidence="11">
    <location>
        <begin position="220"/>
        <end position="235"/>
    </location>
</feature>
<keyword evidence="6 13" id="KW-0167">Capsid protein</keyword>
<evidence type="ECO:0000313" key="13">
    <source>
        <dbReference type="EMBL" id="QQP18694.1"/>
    </source>
</evidence>
<feature type="compositionally biased region" description="Basic and acidic residues" evidence="10">
    <location>
        <begin position="1"/>
        <end position="28"/>
    </location>
</feature>
<sequence length="299" mass="33563">MSETDQQRREREMKERAEAEMRRRREQQEANQQPESSAGGNGAEMEEMQLRLNKLEGMLRKERSGLQITNASFETGRPPLKPTDDMKGDPQNVYNRPSTDFLWGIKPKPVSNNMANSEEMSKIKVRLEGLGVPTEHVYSVILQLVFKCASTSSSSYQDPQGTFEFPGGAIMADDVVGTVQEIAGLRRVCRLYAPVTWNYMHLHNKPPSDWAALGFQANTKYAAFDCFDYVENEAAIKPSGGISPRPSRAEYVAYNTYKTLALDKANNNDTYANTSSEITGGRMGPEITRNFNNANNKKQ</sequence>
<evidence type="ECO:0000313" key="14">
    <source>
        <dbReference type="EMBL" id="QTW49395.1"/>
    </source>
</evidence>
<feature type="region of interest" description="Disordered" evidence="10">
    <location>
        <begin position="72"/>
        <end position="91"/>
    </location>
</feature>
<dbReference type="GO" id="GO:1990904">
    <property type="term" value="C:ribonucleoprotein complex"/>
    <property type="evidence" value="ECO:0007669"/>
    <property type="project" value="UniProtKB-KW"/>
</dbReference>
<dbReference type="EMBL" id="MT293130">
    <property type="protein sequence ID" value="QQP18694.1"/>
    <property type="molecule type" value="Genomic_RNA"/>
</dbReference>
<evidence type="ECO:0000256" key="5">
    <source>
        <dbReference type="ARBA" id="ARBA00022497"/>
    </source>
</evidence>
<protein>
    <recommendedName>
        <fullName evidence="4">Capsid protein</fullName>
    </recommendedName>
    <alternativeName>
        <fullName evidence="9">Coat protein</fullName>
    </alternativeName>
</protein>
<dbReference type="GeneID" id="80539573"/>
<evidence type="ECO:0000256" key="10">
    <source>
        <dbReference type="SAM" id="MobiDB-lite"/>
    </source>
</evidence>
<dbReference type="GO" id="GO:0019029">
    <property type="term" value="C:helical viral capsid"/>
    <property type="evidence" value="ECO:0007669"/>
    <property type="project" value="UniProtKB-KW"/>
</dbReference>
<dbReference type="EMBL" id="MW176107">
    <property type="protein sequence ID" value="QPZ88462.1"/>
    <property type="molecule type" value="Genomic_RNA"/>
</dbReference>
<evidence type="ECO:0000256" key="2">
    <source>
        <dbReference type="ARBA" id="ARBA00004328"/>
    </source>
</evidence>
<evidence type="ECO:0000313" key="12">
    <source>
        <dbReference type="EMBL" id="QPZ88462.1"/>
    </source>
</evidence>
<dbReference type="PROSITE" id="PS50890">
    <property type="entry name" value="PUA"/>
    <property type="match status" value="1"/>
</dbReference>
<feature type="region of interest" description="Disordered" evidence="10">
    <location>
        <begin position="1"/>
        <end position="47"/>
    </location>
</feature>
<dbReference type="EMBL" id="MW349427">
    <property type="protein sequence ID" value="QTW49395.1"/>
    <property type="molecule type" value="Genomic_RNA"/>
</dbReference>
<accession>A0A7T8G209</accession>
<evidence type="ECO:0000256" key="1">
    <source>
        <dbReference type="ARBA" id="ARBA00004032"/>
    </source>
</evidence>
<evidence type="ECO:0000256" key="9">
    <source>
        <dbReference type="ARBA" id="ARBA00031336"/>
    </source>
</evidence>
<reference evidence="13" key="1">
    <citation type="journal article" date="2020" name="Viruses">
        <title>Soybean Thrips (Thysanoptera: Thripidae) Harbor Highly Diverse Populations of Arthropod, Fungal and Plant Viruses.</title>
        <authorList>
            <person name="Thekke-Veetil T."/>
            <person name="Lagos-Kutz D."/>
            <person name="McCoppin N.K."/>
            <person name="Hartman G.L."/>
            <person name="Ju H.K."/>
            <person name="Lim H.S."/>
            <person name="Domier L.L."/>
        </authorList>
    </citation>
    <scope>NUCLEOTIDE SEQUENCE</scope>
    <source>
        <strain evidence="13">STN1</strain>
    </source>
</reference>
<reference evidence="12" key="2">
    <citation type="journal article" date="2021" name="Pathogens">
        <title>Discovery of a Novel Member of the Carlavirus Genus from Soybean (Glycine max L. Merr.).</title>
        <authorList>
            <person name="Thekke-Veetil T."/>
            <person name="McCoppin N.K."/>
            <person name="Hobbs H.A."/>
            <person name="Hartman G.L."/>
            <person name="Lambert K.N."/>
            <person name="Lim H.S."/>
            <person name="Domier L.L."/>
        </authorList>
    </citation>
    <scope>NUCLEOTIDE SEQUENCE</scope>
    <source>
        <strain evidence="14">IL-2008</strain>
        <strain evidence="12">SCV1-IL</strain>
    </source>
</reference>
<comment type="function">
    <text evidence="1">Required for genome encapsidation. Forms ribonucleoprotein complexes along with TGB1 helicase and viral RNA.</text>
</comment>
<evidence type="ECO:0000256" key="8">
    <source>
        <dbReference type="ARBA" id="ARBA00023274"/>
    </source>
</evidence>
<dbReference type="PROSITE" id="PS00418">
    <property type="entry name" value="POTEX_CARLAVIRUS_COAT"/>
    <property type="match status" value="1"/>
</dbReference>
<dbReference type="Proteomes" id="UP000830131">
    <property type="component" value="Segment"/>
</dbReference>
<dbReference type="Pfam" id="PF08358">
    <property type="entry name" value="Flexi_CP_N"/>
    <property type="match status" value="1"/>
</dbReference>
<dbReference type="RefSeq" id="YP_010800915.1">
    <property type="nucleotide sequence ID" value="NC_076917.1"/>
</dbReference>
<evidence type="ECO:0000259" key="11">
    <source>
        <dbReference type="PROSITE" id="PS00418"/>
    </source>
</evidence>
<dbReference type="InterPro" id="IPR000052">
    <property type="entry name" value="Pltvir_coat"/>
</dbReference>
<evidence type="ECO:0000256" key="6">
    <source>
        <dbReference type="ARBA" id="ARBA00022561"/>
    </source>
</evidence>